<sequence length="73" mass="7983">MSSNRGANDSGFDEYNFVVAQFPALNDVESTRLSLIKGHSILGKKWILGGLSLCFAPLKERGVVTSLQFARHS</sequence>
<proteinExistence type="predicted"/>
<dbReference type="AlphaFoldDB" id="A0A811V1K2"/>
<evidence type="ECO:0000313" key="2">
    <source>
        <dbReference type="Proteomes" id="UP000606786"/>
    </source>
</evidence>
<dbReference type="EMBL" id="CAJHJT010000034">
    <property type="protein sequence ID" value="CAD7003767.1"/>
    <property type="molecule type" value="Genomic_DNA"/>
</dbReference>
<reference evidence="1" key="1">
    <citation type="submission" date="2020-11" db="EMBL/GenBank/DDBJ databases">
        <authorList>
            <person name="Whitehead M."/>
        </authorList>
    </citation>
    <scope>NUCLEOTIDE SEQUENCE</scope>
    <source>
        <strain evidence="1">EGII</strain>
    </source>
</reference>
<name>A0A811V1K2_CERCA</name>
<organism evidence="1 2">
    <name type="scientific">Ceratitis capitata</name>
    <name type="common">Mediterranean fruit fly</name>
    <name type="synonym">Tephritis capitata</name>
    <dbReference type="NCBI Taxonomy" id="7213"/>
    <lineage>
        <taxon>Eukaryota</taxon>
        <taxon>Metazoa</taxon>
        <taxon>Ecdysozoa</taxon>
        <taxon>Arthropoda</taxon>
        <taxon>Hexapoda</taxon>
        <taxon>Insecta</taxon>
        <taxon>Pterygota</taxon>
        <taxon>Neoptera</taxon>
        <taxon>Endopterygota</taxon>
        <taxon>Diptera</taxon>
        <taxon>Brachycera</taxon>
        <taxon>Muscomorpha</taxon>
        <taxon>Tephritoidea</taxon>
        <taxon>Tephritidae</taxon>
        <taxon>Ceratitis</taxon>
        <taxon>Ceratitis</taxon>
    </lineage>
</organism>
<dbReference type="Proteomes" id="UP000606786">
    <property type="component" value="Unassembled WGS sequence"/>
</dbReference>
<protein>
    <submittedName>
        <fullName evidence="1">(Mediterranean fruit fly) hypothetical protein</fullName>
    </submittedName>
</protein>
<evidence type="ECO:0000313" key="1">
    <source>
        <dbReference type="EMBL" id="CAD7003767.1"/>
    </source>
</evidence>
<comment type="caution">
    <text evidence="1">The sequence shown here is derived from an EMBL/GenBank/DDBJ whole genome shotgun (WGS) entry which is preliminary data.</text>
</comment>
<keyword evidence="2" id="KW-1185">Reference proteome</keyword>
<gene>
    <name evidence="1" type="ORF">CCAP1982_LOCUS12203</name>
</gene>
<accession>A0A811V1K2</accession>